<dbReference type="InterPro" id="IPR036047">
    <property type="entry name" value="F-box-like_dom_sf"/>
</dbReference>
<comment type="caution">
    <text evidence="4">The sequence shown here is derived from an EMBL/GenBank/DDBJ whole genome shotgun (WGS) entry which is preliminary data.</text>
</comment>
<dbReference type="CDD" id="cd22157">
    <property type="entry name" value="F-box_AtFBW1-like"/>
    <property type="match status" value="1"/>
</dbReference>
<dbReference type="Gene3D" id="1.20.1280.50">
    <property type="match status" value="1"/>
</dbReference>
<evidence type="ECO:0000313" key="5">
    <source>
        <dbReference type="Proteomes" id="UP000823775"/>
    </source>
</evidence>
<feature type="compositionally biased region" description="Basic residues" evidence="1">
    <location>
        <begin position="11"/>
        <end position="20"/>
    </location>
</feature>
<sequence length="415" mass="47096">MESEEDEAVHQHPKRSKPTNHSHLPSNPMQDSILTIPILPPELITEIVLRLPVKSLLQFRSVSKSWLALISGPEFVKTHLSISANNKDYTHHRLVSAYNSQLNLKNCSIYSLLNNSVTEEYFLDYPMNNARENVWVVGSVNGLICLAIGSTDLFIWNPSIRKFKKFPNSRLRLMRLYWYVFGFGYDEVHDDYKVVCIFGSRSSDQVEVNLYSLNSDSWKSVDGCPSAGLLNVSGKFVNGKLHWPATGGAGLNTYEGWNIIAFDLANEKWGKLEQPCYDGDIVLAVGVLGSDLSVFSNYLRSHADVWVMKVYGVEESWTKMYTIKYPMFPPFLFPTLCLSNKGEILVVSGSTFMIHNPRNDSIRYLEVDNFHDIKASNIYVESLVSPLLQKRTKHTTRMKFAEAYTNDNGAANNLR</sequence>
<dbReference type="Pfam" id="PF00646">
    <property type="entry name" value="F-box"/>
    <property type="match status" value="1"/>
</dbReference>
<dbReference type="SUPFAM" id="SSF81383">
    <property type="entry name" value="F-box domain"/>
    <property type="match status" value="1"/>
</dbReference>
<accession>A0ABS8S2I0</accession>
<keyword evidence="5" id="KW-1185">Reference proteome</keyword>
<dbReference type="NCBIfam" id="TIGR01640">
    <property type="entry name" value="F_box_assoc_1"/>
    <property type="match status" value="1"/>
</dbReference>
<organism evidence="4 5">
    <name type="scientific">Datura stramonium</name>
    <name type="common">Jimsonweed</name>
    <name type="synonym">Common thornapple</name>
    <dbReference type="NCBI Taxonomy" id="4076"/>
    <lineage>
        <taxon>Eukaryota</taxon>
        <taxon>Viridiplantae</taxon>
        <taxon>Streptophyta</taxon>
        <taxon>Embryophyta</taxon>
        <taxon>Tracheophyta</taxon>
        <taxon>Spermatophyta</taxon>
        <taxon>Magnoliopsida</taxon>
        <taxon>eudicotyledons</taxon>
        <taxon>Gunneridae</taxon>
        <taxon>Pentapetalae</taxon>
        <taxon>asterids</taxon>
        <taxon>lamiids</taxon>
        <taxon>Solanales</taxon>
        <taxon>Solanaceae</taxon>
        <taxon>Solanoideae</taxon>
        <taxon>Datureae</taxon>
        <taxon>Datura</taxon>
    </lineage>
</organism>
<feature type="domain" description="F-box" evidence="3">
    <location>
        <begin position="33"/>
        <end position="79"/>
    </location>
</feature>
<reference evidence="4 5" key="1">
    <citation type="journal article" date="2021" name="BMC Genomics">
        <title>Datura genome reveals duplications of psychoactive alkaloid biosynthetic genes and high mutation rate following tissue culture.</title>
        <authorList>
            <person name="Rajewski A."/>
            <person name="Carter-House D."/>
            <person name="Stajich J."/>
            <person name="Litt A."/>
        </authorList>
    </citation>
    <scope>NUCLEOTIDE SEQUENCE [LARGE SCALE GENOMIC DNA]</scope>
    <source>
        <strain evidence="4">AR-01</strain>
    </source>
</reference>
<dbReference type="PANTHER" id="PTHR31672:SF13">
    <property type="entry name" value="F-BOX PROTEIN CPR30-LIKE"/>
    <property type="match status" value="1"/>
</dbReference>
<dbReference type="InterPro" id="IPR017451">
    <property type="entry name" value="F-box-assoc_interact_dom"/>
</dbReference>
<dbReference type="InterPro" id="IPR006527">
    <property type="entry name" value="F-box-assoc_dom_typ1"/>
</dbReference>
<keyword evidence="2" id="KW-0472">Membrane</keyword>
<dbReference type="Gene3D" id="2.120.10.80">
    <property type="entry name" value="Kelch-type beta propeller"/>
    <property type="match status" value="1"/>
</dbReference>
<evidence type="ECO:0000313" key="4">
    <source>
        <dbReference type="EMBL" id="MCD7453244.1"/>
    </source>
</evidence>
<dbReference type="SMART" id="SM00256">
    <property type="entry name" value="FBOX"/>
    <property type="match status" value="1"/>
</dbReference>
<evidence type="ECO:0000259" key="3">
    <source>
        <dbReference type="PROSITE" id="PS50181"/>
    </source>
</evidence>
<dbReference type="InterPro" id="IPR001810">
    <property type="entry name" value="F-box_dom"/>
</dbReference>
<dbReference type="InterPro" id="IPR015915">
    <property type="entry name" value="Kelch-typ_b-propeller"/>
</dbReference>
<protein>
    <recommendedName>
        <fullName evidence="3">F-box domain-containing protein</fullName>
    </recommendedName>
</protein>
<evidence type="ECO:0000256" key="2">
    <source>
        <dbReference type="SAM" id="Phobius"/>
    </source>
</evidence>
<keyword evidence="2" id="KW-0812">Transmembrane</keyword>
<feature type="transmembrane region" description="Helical" evidence="2">
    <location>
        <begin position="134"/>
        <end position="156"/>
    </location>
</feature>
<dbReference type="Pfam" id="PF07734">
    <property type="entry name" value="FBA_1"/>
    <property type="match status" value="1"/>
</dbReference>
<dbReference type="PROSITE" id="PS50181">
    <property type="entry name" value="FBOX"/>
    <property type="match status" value="1"/>
</dbReference>
<keyword evidence="2" id="KW-1133">Transmembrane helix</keyword>
<dbReference type="InterPro" id="IPR011043">
    <property type="entry name" value="Gal_Oxase/kelch_b-propeller"/>
</dbReference>
<name>A0ABS8S2I0_DATST</name>
<proteinExistence type="predicted"/>
<dbReference type="PANTHER" id="PTHR31672">
    <property type="entry name" value="BNACNNG10540D PROTEIN"/>
    <property type="match status" value="1"/>
</dbReference>
<feature type="region of interest" description="Disordered" evidence="1">
    <location>
        <begin position="1"/>
        <end position="27"/>
    </location>
</feature>
<dbReference type="SUPFAM" id="SSF50965">
    <property type="entry name" value="Galactose oxidase, central domain"/>
    <property type="match status" value="1"/>
</dbReference>
<dbReference type="Proteomes" id="UP000823775">
    <property type="component" value="Unassembled WGS sequence"/>
</dbReference>
<dbReference type="InterPro" id="IPR050796">
    <property type="entry name" value="SCF_F-box_component"/>
</dbReference>
<evidence type="ECO:0000256" key="1">
    <source>
        <dbReference type="SAM" id="MobiDB-lite"/>
    </source>
</evidence>
<gene>
    <name evidence="4" type="ORF">HAX54_020284</name>
</gene>
<dbReference type="EMBL" id="JACEIK010000245">
    <property type="protein sequence ID" value="MCD7453244.1"/>
    <property type="molecule type" value="Genomic_DNA"/>
</dbReference>